<keyword evidence="1" id="KW-1133">Transmembrane helix</keyword>
<keyword evidence="1" id="KW-0472">Membrane</keyword>
<feature type="transmembrane region" description="Helical" evidence="1">
    <location>
        <begin position="100"/>
        <end position="123"/>
    </location>
</feature>
<sequence length="173" mass="18238">MLENAQDPKHATTMVGDETLAALGSVIVGFGIAAFVFRLQRELHFLDEQRRAHQAGEPGPAYWLPWADRLLIGVVTIGLLLVLFPIALSGGTSTFWAGRVPAAAASGSTVALAGYVPALLAHYRFGPRPARKWIWFGPSLKDRSAGEPAEKVVVLVSALLGIGAAAASLLVTA</sequence>
<accession>A0ABQ3YHX0</accession>
<keyword evidence="1" id="KW-0812">Transmembrane</keyword>
<keyword evidence="3" id="KW-1185">Reference proteome</keyword>
<reference evidence="2 3" key="1">
    <citation type="submission" date="2021-01" db="EMBL/GenBank/DDBJ databases">
        <title>Whole genome shotgun sequence of Actinoplanes deccanensis NBRC 13994.</title>
        <authorList>
            <person name="Komaki H."/>
            <person name="Tamura T."/>
        </authorList>
    </citation>
    <scope>NUCLEOTIDE SEQUENCE [LARGE SCALE GENOMIC DNA]</scope>
    <source>
        <strain evidence="2 3">NBRC 13994</strain>
    </source>
</reference>
<name>A0ABQ3YHX0_9ACTN</name>
<feature type="transmembrane region" description="Helical" evidence="1">
    <location>
        <begin position="70"/>
        <end position="88"/>
    </location>
</feature>
<evidence type="ECO:0000313" key="2">
    <source>
        <dbReference type="EMBL" id="GID79587.1"/>
    </source>
</evidence>
<evidence type="ECO:0000256" key="1">
    <source>
        <dbReference type="SAM" id="Phobius"/>
    </source>
</evidence>
<evidence type="ECO:0000313" key="3">
    <source>
        <dbReference type="Proteomes" id="UP000609879"/>
    </source>
</evidence>
<protein>
    <submittedName>
        <fullName evidence="2">Uncharacterized protein</fullName>
    </submittedName>
</protein>
<proteinExistence type="predicted"/>
<dbReference type="Proteomes" id="UP000609879">
    <property type="component" value="Unassembled WGS sequence"/>
</dbReference>
<comment type="caution">
    <text evidence="2">The sequence shown here is derived from an EMBL/GenBank/DDBJ whole genome shotgun (WGS) entry which is preliminary data.</text>
</comment>
<gene>
    <name evidence="2" type="ORF">Ade02nite_82280</name>
</gene>
<organism evidence="2 3">
    <name type="scientific">Paractinoplanes deccanensis</name>
    <dbReference type="NCBI Taxonomy" id="113561"/>
    <lineage>
        <taxon>Bacteria</taxon>
        <taxon>Bacillati</taxon>
        <taxon>Actinomycetota</taxon>
        <taxon>Actinomycetes</taxon>
        <taxon>Micromonosporales</taxon>
        <taxon>Micromonosporaceae</taxon>
        <taxon>Paractinoplanes</taxon>
    </lineage>
</organism>
<feature type="transmembrane region" description="Helical" evidence="1">
    <location>
        <begin position="20"/>
        <end position="39"/>
    </location>
</feature>
<dbReference type="EMBL" id="BOMI01000174">
    <property type="protein sequence ID" value="GID79587.1"/>
    <property type="molecule type" value="Genomic_DNA"/>
</dbReference>
<feature type="transmembrane region" description="Helical" evidence="1">
    <location>
        <begin position="152"/>
        <end position="171"/>
    </location>
</feature>